<name>A0A401LER1_9FIRM</name>
<organism evidence="1 2">
    <name type="scientific">Anaerotignum faecicola</name>
    <dbReference type="NCBI Taxonomy" id="2358141"/>
    <lineage>
        <taxon>Bacteria</taxon>
        <taxon>Bacillati</taxon>
        <taxon>Bacillota</taxon>
        <taxon>Clostridia</taxon>
        <taxon>Lachnospirales</taxon>
        <taxon>Anaerotignaceae</taxon>
        <taxon>Anaerotignum</taxon>
    </lineage>
</organism>
<dbReference type="AlphaFoldDB" id="A0A401LER1"/>
<dbReference type="EMBL" id="BHVZ01000004">
    <property type="protein sequence ID" value="GCB30013.1"/>
    <property type="molecule type" value="Genomic_DNA"/>
</dbReference>
<evidence type="ECO:0000313" key="1">
    <source>
        <dbReference type="EMBL" id="GCB30013.1"/>
    </source>
</evidence>
<sequence length="194" mass="22082">MVKTLSEFWNEVASICYDSSDYGIIAQVRSQFRTNEINKFVNAFIPGTEILKDGKNGTPVAMKGKADDDKGASGNEEIDFHGLQLFDYSDMKGDWMVVTFPNLEALEKHLLSEAGALNVYSSDMLVFEDGVFKPFEIMFNGDNDTVIPIDKDNFDTPLDIKAMQDRIWVRWMDPKELEPLTDEEVEEYRKSIGK</sequence>
<keyword evidence="2" id="KW-1185">Reference proteome</keyword>
<dbReference type="Proteomes" id="UP000287361">
    <property type="component" value="Unassembled WGS sequence"/>
</dbReference>
<comment type="caution">
    <text evidence="1">The sequence shown here is derived from an EMBL/GenBank/DDBJ whole genome shotgun (WGS) entry which is preliminary data.</text>
</comment>
<dbReference type="OrthoDB" id="2061671at2"/>
<accession>A0A401LER1</accession>
<evidence type="ECO:0000313" key="2">
    <source>
        <dbReference type="Proteomes" id="UP000287361"/>
    </source>
</evidence>
<protein>
    <submittedName>
        <fullName evidence="1">Uncharacterized protein</fullName>
    </submittedName>
</protein>
<gene>
    <name evidence="1" type="ORF">KGMB03357_16740</name>
</gene>
<reference evidence="1 2" key="1">
    <citation type="submission" date="2018-10" db="EMBL/GenBank/DDBJ databases">
        <title>Draft Genome Sequence of Anaerotignum sp. KCTC 15736.</title>
        <authorList>
            <person name="Choi S.H."/>
            <person name="Kim J.S."/>
            <person name="Kang S.W."/>
            <person name="Lee J.S."/>
            <person name="Park S.H."/>
        </authorList>
    </citation>
    <scope>NUCLEOTIDE SEQUENCE [LARGE SCALE GENOMIC DNA]</scope>
    <source>
        <strain evidence="1 2">KCTC 15736</strain>
    </source>
</reference>
<proteinExistence type="predicted"/>